<organism evidence="3 4">
    <name type="scientific">Pleurodeles waltl</name>
    <name type="common">Iberian ribbed newt</name>
    <dbReference type="NCBI Taxonomy" id="8319"/>
    <lineage>
        <taxon>Eukaryota</taxon>
        <taxon>Metazoa</taxon>
        <taxon>Chordata</taxon>
        <taxon>Craniata</taxon>
        <taxon>Vertebrata</taxon>
        <taxon>Euteleostomi</taxon>
        <taxon>Amphibia</taxon>
        <taxon>Batrachia</taxon>
        <taxon>Caudata</taxon>
        <taxon>Salamandroidea</taxon>
        <taxon>Salamandridae</taxon>
        <taxon>Pleurodelinae</taxon>
        <taxon>Pleurodeles</taxon>
    </lineage>
</organism>
<sequence length="266" mass="29279">MGQNWQEETLQGNTMEQYTTPAPLPHRQPRLGGSGDGLSTPVTTEEPSRAEILAAIQGSRVAIEGKIETVAVEVNLLRADLRKVSDKVKVAEGSIVELQTEVGALRKQMVQANSMVGRLEARLEDERAGPSGITSDCWGSRSMQRDFPQVQDIVVGTANGEIIDEHTIDKEIVYCTVNDKDDNNVDYNITVNADNSYCGQRTVDSDYIVDDTFYGTHPVDGQTSLYLVNDSNLNNKINSNDDDDEPIIDYLNDDVVDESKNTGKPK</sequence>
<proteinExistence type="predicted"/>
<protein>
    <submittedName>
        <fullName evidence="3">Uncharacterized protein</fullName>
    </submittedName>
</protein>
<gene>
    <name evidence="3" type="ORF">NDU88_002344</name>
</gene>
<name>A0AAV7TKZ0_PLEWA</name>
<evidence type="ECO:0000313" key="4">
    <source>
        <dbReference type="Proteomes" id="UP001066276"/>
    </source>
</evidence>
<evidence type="ECO:0000313" key="3">
    <source>
        <dbReference type="EMBL" id="KAJ1177080.1"/>
    </source>
</evidence>
<accession>A0AAV7TKZ0</accession>
<feature type="region of interest" description="Disordered" evidence="2">
    <location>
        <begin position="1"/>
        <end position="44"/>
    </location>
</feature>
<dbReference type="Proteomes" id="UP001066276">
    <property type="component" value="Chromosome 3_2"/>
</dbReference>
<dbReference type="EMBL" id="JANPWB010000006">
    <property type="protein sequence ID" value="KAJ1177080.1"/>
    <property type="molecule type" value="Genomic_DNA"/>
</dbReference>
<evidence type="ECO:0000256" key="1">
    <source>
        <dbReference type="SAM" id="Coils"/>
    </source>
</evidence>
<feature type="coiled-coil region" evidence="1">
    <location>
        <begin position="81"/>
        <end position="115"/>
    </location>
</feature>
<dbReference type="AlphaFoldDB" id="A0AAV7TKZ0"/>
<keyword evidence="4" id="KW-1185">Reference proteome</keyword>
<reference evidence="3" key="1">
    <citation type="journal article" date="2022" name="bioRxiv">
        <title>Sequencing and chromosome-scale assembly of the giantPleurodeles waltlgenome.</title>
        <authorList>
            <person name="Brown T."/>
            <person name="Elewa A."/>
            <person name="Iarovenko S."/>
            <person name="Subramanian E."/>
            <person name="Araus A.J."/>
            <person name="Petzold A."/>
            <person name="Susuki M."/>
            <person name="Suzuki K.-i.T."/>
            <person name="Hayashi T."/>
            <person name="Toyoda A."/>
            <person name="Oliveira C."/>
            <person name="Osipova E."/>
            <person name="Leigh N.D."/>
            <person name="Simon A."/>
            <person name="Yun M.H."/>
        </authorList>
    </citation>
    <scope>NUCLEOTIDE SEQUENCE</scope>
    <source>
        <strain evidence="3">20211129_DDA</strain>
        <tissue evidence="3">Liver</tissue>
    </source>
</reference>
<keyword evidence="1" id="KW-0175">Coiled coil</keyword>
<evidence type="ECO:0000256" key="2">
    <source>
        <dbReference type="SAM" id="MobiDB-lite"/>
    </source>
</evidence>
<feature type="compositionally biased region" description="Polar residues" evidence="2">
    <location>
        <begin position="1"/>
        <end position="20"/>
    </location>
</feature>
<comment type="caution">
    <text evidence="3">The sequence shown here is derived from an EMBL/GenBank/DDBJ whole genome shotgun (WGS) entry which is preliminary data.</text>
</comment>